<dbReference type="PROSITE" id="PS00552">
    <property type="entry name" value="HTH_MERR_1"/>
    <property type="match status" value="1"/>
</dbReference>
<evidence type="ECO:0000313" key="4">
    <source>
        <dbReference type="EMBL" id="ABL98606.1"/>
    </source>
</evidence>
<dbReference type="NCBIfam" id="TIGR02043">
    <property type="entry name" value="ZntR"/>
    <property type="match status" value="1"/>
</dbReference>
<evidence type="ECO:0000256" key="2">
    <source>
        <dbReference type="SAM" id="MobiDB-lite"/>
    </source>
</evidence>
<dbReference type="STRING" id="326297.Sama_0396"/>
<feature type="region of interest" description="Disordered" evidence="2">
    <location>
        <begin position="138"/>
        <end position="177"/>
    </location>
</feature>
<protein>
    <submittedName>
        <fullName evidence="4">Transcriptional regulator, MerR family</fullName>
    </submittedName>
</protein>
<dbReference type="OrthoDB" id="9802039at2"/>
<dbReference type="InterPro" id="IPR009061">
    <property type="entry name" value="DNA-bd_dom_put_sf"/>
</dbReference>
<dbReference type="InterPro" id="IPR047057">
    <property type="entry name" value="MerR_fam"/>
</dbReference>
<organism evidence="4 5">
    <name type="scientific">Shewanella amazonensis (strain ATCC BAA-1098 / SB2B)</name>
    <dbReference type="NCBI Taxonomy" id="326297"/>
    <lineage>
        <taxon>Bacteria</taxon>
        <taxon>Pseudomonadati</taxon>
        <taxon>Pseudomonadota</taxon>
        <taxon>Gammaproteobacteria</taxon>
        <taxon>Alteromonadales</taxon>
        <taxon>Shewanellaceae</taxon>
        <taxon>Shewanella</taxon>
    </lineage>
</organism>
<dbReference type="GO" id="GO:0006351">
    <property type="term" value="P:DNA-templated transcription"/>
    <property type="evidence" value="ECO:0007669"/>
    <property type="project" value="InterPro"/>
</dbReference>
<dbReference type="PRINTS" id="PR00040">
    <property type="entry name" value="HTHMERR"/>
</dbReference>
<name>A1S2K0_SHEAM</name>
<evidence type="ECO:0000313" key="5">
    <source>
        <dbReference type="Proteomes" id="UP000009175"/>
    </source>
</evidence>
<gene>
    <name evidence="4" type="ordered locus">Sama_0396</name>
</gene>
<feature type="domain" description="HTH merR-type" evidence="3">
    <location>
        <begin position="1"/>
        <end position="70"/>
    </location>
</feature>
<dbReference type="eggNOG" id="COG0789">
    <property type="taxonomic scope" value="Bacteria"/>
</dbReference>
<dbReference type="PANTHER" id="PTHR30204:SF92">
    <property type="entry name" value="HTH-TYPE TRANSCRIPTIONAL REGULATOR ZNTR"/>
    <property type="match status" value="1"/>
</dbReference>
<dbReference type="Gene3D" id="1.10.1660.10">
    <property type="match status" value="1"/>
</dbReference>
<dbReference type="PANTHER" id="PTHR30204">
    <property type="entry name" value="REDOX-CYCLING DRUG-SENSING TRANSCRIPTIONAL ACTIVATOR SOXR"/>
    <property type="match status" value="1"/>
</dbReference>
<dbReference type="GO" id="GO:0008270">
    <property type="term" value="F:zinc ion binding"/>
    <property type="evidence" value="ECO:0007669"/>
    <property type="project" value="InterPro"/>
</dbReference>
<dbReference type="PROSITE" id="PS50937">
    <property type="entry name" value="HTH_MERR_2"/>
    <property type="match status" value="1"/>
</dbReference>
<reference evidence="4 5" key="1">
    <citation type="submission" date="2006-12" db="EMBL/GenBank/DDBJ databases">
        <title>Complete sequence of Shewanella amazonensis SB2B.</title>
        <authorList>
            <consortium name="US DOE Joint Genome Institute"/>
            <person name="Copeland A."/>
            <person name="Lucas S."/>
            <person name="Lapidus A."/>
            <person name="Barry K."/>
            <person name="Detter J.C."/>
            <person name="Glavina del Rio T."/>
            <person name="Hammon N."/>
            <person name="Israni S."/>
            <person name="Dalin E."/>
            <person name="Tice H."/>
            <person name="Pitluck S."/>
            <person name="Munk A.C."/>
            <person name="Brettin T."/>
            <person name="Bruce D."/>
            <person name="Han C."/>
            <person name="Tapia R."/>
            <person name="Gilna P."/>
            <person name="Schmutz J."/>
            <person name="Larimer F."/>
            <person name="Land M."/>
            <person name="Hauser L."/>
            <person name="Kyrpides N."/>
            <person name="Mikhailova N."/>
            <person name="Fredrickson J."/>
            <person name="Richardson P."/>
        </authorList>
    </citation>
    <scope>NUCLEOTIDE SEQUENCE [LARGE SCALE GENOMIC DNA]</scope>
    <source>
        <strain evidence="5">ATCC BAA-1098 / SB2B</strain>
    </source>
</reference>
<dbReference type="AlphaFoldDB" id="A1S2K0"/>
<sequence>MYRIGELASLCEVKADTLRFYEKHGLLAPSMRSDSGYRLYSRDDAARLKFILRAKAVGFSLNEITELLSIELNKAEWACADVKGMVDDKLAQVSTKIAELTVFRDSLKRLSDACCGGPESAEHCSILEALETNHQVRAESHGALAKASQEKNSGDNVSTEHSPAVNAVKPKGHDSCC</sequence>
<dbReference type="SUPFAM" id="SSF46955">
    <property type="entry name" value="Putative DNA-binding domain"/>
    <property type="match status" value="1"/>
</dbReference>
<keyword evidence="5" id="KW-1185">Reference proteome</keyword>
<proteinExistence type="predicted"/>
<dbReference type="KEGG" id="saz:Sama_0396"/>
<dbReference type="Pfam" id="PF13411">
    <property type="entry name" value="MerR_1"/>
    <property type="match status" value="1"/>
</dbReference>
<evidence type="ECO:0000259" key="3">
    <source>
        <dbReference type="PROSITE" id="PS50937"/>
    </source>
</evidence>
<dbReference type="EMBL" id="CP000507">
    <property type="protein sequence ID" value="ABL98606.1"/>
    <property type="molecule type" value="Genomic_DNA"/>
</dbReference>
<dbReference type="SMART" id="SM00422">
    <property type="entry name" value="HTH_MERR"/>
    <property type="match status" value="1"/>
</dbReference>
<dbReference type="GO" id="GO:0003677">
    <property type="term" value="F:DNA binding"/>
    <property type="evidence" value="ECO:0007669"/>
    <property type="project" value="UniProtKB-KW"/>
</dbReference>
<keyword evidence="1" id="KW-0238">DNA-binding</keyword>
<dbReference type="HOGENOM" id="CLU_060077_2_0_6"/>
<dbReference type="CDD" id="cd04770">
    <property type="entry name" value="HTH_HMRTR"/>
    <property type="match status" value="1"/>
</dbReference>
<accession>A1S2K0</accession>
<dbReference type="InterPro" id="IPR011788">
    <property type="entry name" value="ZntR"/>
</dbReference>
<dbReference type="RefSeq" id="WP_011758516.1">
    <property type="nucleotide sequence ID" value="NC_008700.1"/>
</dbReference>
<dbReference type="InterPro" id="IPR000551">
    <property type="entry name" value="MerR-type_HTH_dom"/>
</dbReference>
<dbReference type="GO" id="GO:0003700">
    <property type="term" value="F:DNA-binding transcription factor activity"/>
    <property type="evidence" value="ECO:0007669"/>
    <property type="project" value="InterPro"/>
</dbReference>
<evidence type="ECO:0000256" key="1">
    <source>
        <dbReference type="ARBA" id="ARBA00023125"/>
    </source>
</evidence>
<dbReference type="NCBIfam" id="NF007069">
    <property type="entry name" value="PRK09514.1"/>
    <property type="match status" value="1"/>
</dbReference>
<dbReference type="Proteomes" id="UP000009175">
    <property type="component" value="Chromosome"/>
</dbReference>